<evidence type="ECO:0000313" key="3">
    <source>
        <dbReference type="Proteomes" id="UP000612899"/>
    </source>
</evidence>
<dbReference type="RefSeq" id="WP_203909608.1">
    <property type="nucleotide sequence ID" value="NZ_BONY01000021.1"/>
</dbReference>
<dbReference type="EMBL" id="BONY01000021">
    <property type="protein sequence ID" value="GIH05770.1"/>
    <property type="molecule type" value="Genomic_DNA"/>
</dbReference>
<dbReference type="Proteomes" id="UP000612899">
    <property type="component" value="Unassembled WGS sequence"/>
</dbReference>
<dbReference type="Gene3D" id="1.10.1200.10">
    <property type="entry name" value="ACP-like"/>
    <property type="match status" value="1"/>
</dbReference>
<reference evidence="2" key="1">
    <citation type="submission" date="2021-01" db="EMBL/GenBank/DDBJ databases">
        <title>Whole genome shotgun sequence of Rhizocola hellebori NBRC 109834.</title>
        <authorList>
            <person name="Komaki H."/>
            <person name="Tamura T."/>
        </authorList>
    </citation>
    <scope>NUCLEOTIDE SEQUENCE</scope>
    <source>
        <strain evidence="2">NBRC 109834</strain>
    </source>
</reference>
<feature type="domain" description="Carrier" evidence="1">
    <location>
        <begin position="15"/>
        <end position="65"/>
    </location>
</feature>
<name>A0A8J3VGS7_9ACTN</name>
<sequence length="287" mass="32184">MTTDFVATPPRERARTELAALLDVQETALDDQASLRDELALDSLTMMRVIAWLQGRGVTIEAEGLLPATVGELLSRLEERGRPRLSVRVGGVPGMPEHLTPKRPRDPLVPVLETNALRLTPLIGEDLGFLYALAVEPETGFRWRYRGSIPPIERFKAELWNQVLLQYVVRRIEDNSPVGHVVAYGDELSLRHTYVGAVFHPDSAGTGLAAQAVSLFVRHLFHTFPLNKIYMEIPGVNWPQLQSGQGSLFRVEGVLRDHDYYAGRLWDKYVCALYADDFLDEETPTAP</sequence>
<dbReference type="SUPFAM" id="SSF55729">
    <property type="entry name" value="Acyl-CoA N-acyltransferases (Nat)"/>
    <property type="match status" value="1"/>
</dbReference>
<dbReference type="InterPro" id="IPR016181">
    <property type="entry name" value="Acyl_CoA_acyltransferase"/>
</dbReference>
<evidence type="ECO:0000259" key="1">
    <source>
        <dbReference type="Pfam" id="PF00550"/>
    </source>
</evidence>
<keyword evidence="3" id="KW-1185">Reference proteome</keyword>
<dbReference type="InterPro" id="IPR036736">
    <property type="entry name" value="ACP-like_sf"/>
</dbReference>
<evidence type="ECO:0000313" key="2">
    <source>
        <dbReference type="EMBL" id="GIH05770.1"/>
    </source>
</evidence>
<comment type="caution">
    <text evidence="2">The sequence shown here is derived from an EMBL/GenBank/DDBJ whole genome shotgun (WGS) entry which is preliminary data.</text>
</comment>
<accession>A0A8J3VGS7</accession>
<dbReference type="InterPro" id="IPR009081">
    <property type="entry name" value="PP-bd_ACP"/>
</dbReference>
<dbReference type="AlphaFoldDB" id="A0A8J3VGS7"/>
<protein>
    <recommendedName>
        <fullName evidence="1">Carrier domain-containing protein</fullName>
    </recommendedName>
</protein>
<dbReference type="Gene3D" id="3.40.630.30">
    <property type="match status" value="1"/>
</dbReference>
<dbReference type="SUPFAM" id="SSF47336">
    <property type="entry name" value="ACP-like"/>
    <property type="match status" value="1"/>
</dbReference>
<dbReference type="Pfam" id="PF00550">
    <property type="entry name" value="PP-binding"/>
    <property type="match status" value="1"/>
</dbReference>
<proteinExistence type="predicted"/>
<gene>
    <name evidence="2" type="ORF">Rhe02_38370</name>
</gene>
<organism evidence="2 3">
    <name type="scientific">Rhizocola hellebori</name>
    <dbReference type="NCBI Taxonomy" id="1392758"/>
    <lineage>
        <taxon>Bacteria</taxon>
        <taxon>Bacillati</taxon>
        <taxon>Actinomycetota</taxon>
        <taxon>Actinomycetes</taxon>
        <taxon>Micromonosporales</taxon>
        <taxon>Micromonosporaceae</taxon>
        <taxon>Rhizocola</taxon>
    </lineage>
</organism>